<dbReference type="InterPro" id="IPR036249">
    <property type="entry name" value="Thioredoxin-like_sf"/>
</dbReference>
<dbReference type="SFLD" id="SFLDG00358">
    <property type="entry name" value="Main_(cytGST)"/>
    <property type="match status" value="1"/>
</dbReference>
<organism evidence="5 6">
    <name type="scientific">Acrasis kona</name>
    <dbReference type="NCBI Taxonomy" id="1008807"/>
    <lineage>
        <taxon>Eukaryota</taxon>
        <taxon>Discoba</taxon>
        <taxon>Heterolobosea</taxon>
        <taxon>Tetramitia</taxon>
        <taxon>Eutetramitia</taxon>
        <taxon>Acrasidae</taxon>
        <taxon>Acrasis</taxon>
    </lineage>
</organism>
<dbReference type="AlphaFoldDB" id="A0AAW2YPE5"/>
<proteinExistence type="inferred from homology"/>
<accession>A0AAW2YPE5</accession>
<feature type="domain" description="GST C-terminal" evidence="4">
    <location>
        <begin position="87"/>
        <end position="217"/>
    </location>
</feature>
<dbReference type="Gene3D" id="1.20.1050.10">
    <property type="match status" value="1"/>
</dbReference>
<dbReference type="CDD" id="cd00299">
    <property type="entry name" value="GST_C_family"/>
    <property type="match status" value="1"/>
</dbReference>
<dbReference type="PROSITE" id="PS50405">
    <property type="entry name" value="GST_CTER"/>
    <property type="match status" value="1"/>
</dbReference>
<feature type="domain" description="GST N-terminal" evidence="3">
    <location>
        <begin position="1"/>
        <end position="82"/>
    </location>
</feature>
<evidence type="ECO:0000313" key="6">
    <source>
        <dbReference type="Proteomes" id="UP001431209"/>
    </source>
</evidence>
<evidence type="ECO:0000256" key="2">
    <source>
        <dbReference type="RuleBase" id="RU003494"/>
    </source>
</evidence>
<gene>
    <name evidence="5" type="ORF">AKO1_007918</name>
</gene>
<dbReference type="Gene3D" id="3.40.30.10">
    <property type="entry name" value="Glutaredoxin"/>
    <property type="match status" value="1"/>
</dbReference>
<reference evidence="5 6" key="1">
    <citation type="submission" date="2024-03" db="EMBL/GenBank/DDBJ databases">
        <title>The Acrasis kona genome and developmental transcriptomes reveal deep origins of eukaryotic multicellular pathways.</title>
        <authorList>
            <person name="Sheikh S."/>
            <person name="Fu C.-J."/>
            <person name="Brown M.W."/>
            <person name="Baldauf S.L."/>
        </authorList>
    </citation>
    <scope>NUCLEOTIDE SEQUENCE [LARGE SCALE GENOMIC DNA]</scope>
    <source>
        <strain evidence="5 6">ATCC MYA-3509</strain>
    </source>
</reference>
<comment type="similarity">
    <text evidence="1 2">Belongs to the GST superfamily.</text>
</comment>
<keyword evidence="6" id="KW-1185">Reference proteome</keyword>
<dbReference type="Pfam" id="PF00043">
    <property type="entry name" value="GST_C"/>
    <property type="match status" value="1"/>
</dbReference>
<evidence type="ECO:0000259" key="3">
    <source>
        <dbReference type="PROSITE" id="PS50404"/>
    </source>
</evidence>
<dbReference type="Proteomes" id="UP001431209">
    <property type="component" value="Unassembled WGS sequence"/>
</dbReference>
<dbReference type="PANTHER" id="PTHR44051:SF8">
    <property type="entry name" value="GLUTATHIONE S-TRANSFERASE GSTA"/>
    <property type="match status" value="1"/>
</dbReference>
<sequence length="227" mass="26570">MTLKLWWGSGSPYSWRIQLFLHEKNIEFESKQVQFSKKETRTDEFLKMNPRGKIPVLQDGDIIMYESMAIIAYLEEKYGPLGPSIKNPNERAKVLTRTYEAENYLLVQGYDFLRYIYGFKQDKEAAIKNYDALIEEMSKWEKYLETAKFFAGEDLTLVDCLVVPFLYAAERSGFDYKAHGFSKISQYVEENRNRSSFVASSPPHYKETPGTNKVADFVQELKKERQQ</sequence>
<dbReference type="CDD" id="cd00570">
    <property type="entry name" value="GST_N_family"/>
    <property type="match status" value="1"/>
</dbReference>
<dbReference type="InterPro" id="IPR004045">
    <property type="entry name" value="Glutathione_S-Trfase_N"/>
</dbReference>
<dbReference type="InterPro" id="IPR010987">
    <property type="entry name" value="Glutathione-S-Trfase_C-like"/>
</dbReference>
<name>A0AAW2YPE5_9EUKA</name>
<dbReference type="Pfam" id="PF02798">
    <property type="entry name" value="GST_N"/>
    <property type="match status" value="1"/>
</dbReference>
<dbReference type="InterPro" id="IPR004046">
    <property type="entry name" value="GST_C"/>
</dbReference>
<dbReference type="SUPFAM" id="SSF47616">
    <property type="entry name" value="GST C-terminal domain-like"/>
    <property type="match status" value="1"/>
</dbReference>
<dbReference type="SFLD" id="SFLDS00019">
    <property type="entry name" value="Glutathione_Transferase_(cytos"/>
    <property type="match status" value="1"/>
</dbReference>
<dbReference type="EMBL" id="JAOPGA020000496">
    <property type="protein sequence ID" value="KAL0479067.1"/>
    <property type="molecule type" value="Genomic_DNA"/>
</dbReference>
<protein>
    <submittedName>
        <fullName evidence="5">Glutathione S-transferase</fullName>
    </submittedName>
</protein>
<comment type="caution">
    <text evidence="5">The sequence shown here is derived from an EMBL/GenBank/DDBJ whole genome shotgun (WGS) entry which is preliminary data.</text>
</comment>
<evidence type="ECO:0000313" key="5">
    <source>
        <dbReference type="EMBL" id="KAL0479067.1"/>
    </source>
</evidence>
<dbReference type="InterPro" id="IPR040079">
    <property type="entry name" value="Glutathione_S-Trfase"/>
</dbReference>
<dbReference type="PANTHER" id="PTHR44051">
    <property type="entry name" value="GLUTATHIONE S-TRANSFERASE-RELATED"/>
    <property type="match status" value="1"/>
</dbReference>
<dbReference type="SUPFAM" id="SSF52833">
    <property type="entry name" value="Thioredoxin-like"/>
    <property type="match status" value="1"/>
</dbReference>
<evidence type="ECO:0000259" key="4">
    <source>
        <dbReference type="PROSITE" id="PS50405"/>
    </source>
</evidence>
<dbReference type="InterPro" id="IPR036282">
    <property type="entry name" value="Glutathione-S-Trfase_C_sf"/>
</dbReference>
<evidence type="ECO:0000256" key="1">
    <source>
        <dbReference type="ARBA" id="ARBA00007409"/>
    </source>
</evidence>
<dbReference type="PROSITE" id="PS50404">
    <property type="entry name" value="GST_NTER"/>
    <property type="match status" value="1"/>
</dbReference>